<name>A0A2T7P2J2_POMCA</name>
<evidence type="ECO:0000313" key="4">
    <source>
        <dbReference type="Proteomes" id="UP000245119"/>
    </source>
</evidence>
<dbReference type="AlphaFoldDB" id="A0A2T7P2J2"/>
<dbReference type="PANTHER" id="PTHR14817">
    <property type="entry name" value="COILED-COIL DOMAIN-CONTAINING PROTEIN 15"/>
    <property type="match status" value="1"/>
</dbReference>
<keyword evidence="1" id="KW-0175">Coiled coil</keyword>
<organism evidence="3 4">
    <name type="scientific">Pomacea canaliculata</name>
    <name type="common">Golden apple snail</name>
    <dbReference type="NCBI Taxonomy" id="400727"/>
    <lineage>
        <taxon>Eukaryota</taxon>
        <taxon>Metazoa</taxon>
        <taxon>Spiralia</taxon>
        <taxon>Lophotrochozoa</taxon>
        <taxon>Mollusca</taxon>
        <taxon>Gastropoda</taxon>
        <taxon>Caenogastropoda</taxon>
        <taxon>Architaenioglossa</taxon>
        <taxon>Ampullarioidea</taxon>
        <taxon>Ampullariidae</taxon>
        <taxon>Pomacea</taxon>
    </lineage>
</organism>
<keyword evidence="4" id="KW-1185">Reference proteome</keyword>
<dbReference type="OrthoDB" id="10007210at2759"/>
<evidence type="ECO:0000256" key="2">
    <source>
        <dbReference type="SAM" id="MobiDB-lite"/>
    </source>
</evidence>
<sequence>MAAKQSQVEIKTGLKKIMKPVISTDVMGNRNVEVKAVGARAEPAFLFSQHRPPNAVLAAQEQEEKIAAMQQEKEERLSQFQKDVRKRVQKITRTQRKQQLEKEYEKMHAFASEARQKLSGRRVVDDDGEIDNLPLSQWSKVNRQTQPTETAWDEVSHDYYQEEENDLEKFRRDEREGEDIEEDKDDRVKDHESLGFDRLHTVKFDLQENQDEEILEKKTSKRTTRKSCRPKSASVFDLRSGATEAAERTRQGQQLLSYRRLCSDVERQVARDNAQRKRQRKMIERLKRKKEDWRMQEEEQARRIVEPRDPVTGDTCFETSLRDQLERTHLQEVLQEREDKRNKQLEMTRYLDALRKNLQEKLIKKGLELPSLCCCGETLWDTNPDTCANNCFFYRNHRAYARALQSLLVSADIV</sequence>
<evidence type="ECO:0008006" key="5">
    <source>
        <dbReference type="Google" id="ProtNLM"/>
    </source>
</evidence>
<reference evidence="3 4" key="1">
    <citation type="submission" date="2018-04" db="EMBL/GenBank/DDBJ databases">
        <title>The genome of golden apple snail Pomacea canaliculata provides insight into stress tolerance and invasive adaptation.</title>
        <authorList>
            <person name="Liu C."/>
            <person name="Liu B."/>
            <person name="Ren Y."/>
            <person name="Zhang Y."/>
            <person name="Wang H."/>
            <person name="Li S."/>
            <person name="Jiang F."/>
            <person name="Yin L."/>
            <person name="Zhang G."/>
            <person name="Qian W."/>
            <person name="Fan W."/>
        </authorList>
    </citation>
    <scope>NUCLEOTIDE SEQUENCE [LARGE SCALE GENOMIC DNA]</scope>
    <source>
        <strain evidence="3">SZHN2017</strain>
        <tissue evidence="3">Muscle</tissue>
    </source>
</reference>
<proteinExistence type="predicted"/>
<feature type="region of interest" description="Disordered" evidence="2">
    <location>
        <begin position="163"/>
        <end position="192"/>
    </location>
</feature>
<evidence type="ECO:0000313" key="3">
    <source>
        <dbReference type="EMBL" id="PVD27647.1"/>
    </source>
</evidence>
<gene>
    <name evidence="3" type="ORF">C0Q70_12814</name>
</gene>
<dbReference type="PANTHER" id="PTHR14817:SF2">
    <property type="entry name" value="COILED-COIL DOMAIN-CONTAINING PROTEIN 15"/>
    <property type="match status" value="1"/>
</dbReference>
<accession>A0A2T7P2J2</accession>
<dbReference type="GO" id="GO:0005813">
    <property type="term" value="C:centrosome"/>
    <property type="evidence" value="ECO:0007669"/>
    <property type="project" value="TreeGrafter"/>
</dbReference>
<feature type="region of interest" description="Disordered" evidence="2">
    <location>
        <begin position="215"/>
        <end position="253"/>
    </location>
</feature>
<feature type="compositionally biased region" description="Basic residues" evidence="2">
    <location>
        <begin position="219"/>
        <end position="229"/>
    </location>
</feature>
<dbReference type="EMBL" id="PZQS01000007">
    <property type="protein sequence ID" value="PVD27647.1"/>
    <property type="molecule type" value="Genomic_DNA"/>
</dbReference>
<dbReference type="InterPro" id="IPR037693">
    <property type="entry name" value="CCDC15"/>
</dbReference>
<dbReference type="Proteomes" id="UP000245119">
    <property type="component" value="Linkage Group LG7"/>
</dbReference>
<protein>
    <recommendedName>
        <fullName evidence="5">Coiled-coil domain-containing protein 15</fullName>
    </recommendedName>
</protein>
<comment type="caution">
    <text evidence="3">The sequence shown here is derived from an EMBL/GenBank/DDBJ whole genome shotgun (WGS) entry which is preliminary data.</text>
</comment>
<feature type="coiled-coil region" evidence="1">
    <location>
        <begin position="59"/>
        <end position="117"/>
    </location>
</feature>
<feature type="coiled-coil region" evidence="1">
    <location>
        <begin position="269"/>
        <end position="303"/>
    </location>
</feature>
<evidence type="ECO:0000256" key="1">
    <source>
        <dbReference type="SAM" id="Coils"/>
    </source>
</evidence>